<name>M4EYR7_BRACM</name>
<dbReference type="GO" id="GO:0003700">
    <property type="term" value="F:DNA-binding transcription factor activity"/>
    <property type="evidence" value="ECO:0000318"/>
    <property type="project" value="GO_Central"/>
</dbReference>
<reference evidence="9 10" key="2">
    <citation type="journal article" date="2018" name="Hortic Res">
        <title>Improved Brassica rapa reference genome by single-molecule sequencing and chromosome conformation capture technologies.</title>
        <authorList>
            <person name="Zhang L."/>
            <person name="Cai X."/>
            <person name="Wu J."/>
            <person name="Liu M."/>
            <person name="Grob S."/>
            <person name="Cheng F."/>
            <person name="Liang J."/>
            <person name="Cai C."/>
            <person name="Liu Z."/>
            <person name="Liu B."/>
            <person name="Wang F."/>
            <person name="Li S."/>
            <person name="Liu F."/>
            <person name="Li X."/>
            <person name="Cheng L."/>
            <person name="Yang W."/>
            <person name="Li M.H."/>
            <person name="Grossniklaus U."/>
            <person name="Zheng H."/>
            <person name="Wang X."/>
        </authorList>
    </citation>
    <scope>NUCLEOTIDE SEQUENCE [LARGE SCALE GENOMIC DNA]</scope>
    <source>
        <strain evidence="9 10">cv. Chiifu-401-42</strain>
    </source>
</reference>
<dbReference type="GO" id="GO:0005634">
    <property type="term" value="C:nucleus"/>
    <property type="evidence" value="ECO:0000318"/>
    <property type="project" value="GO_Central"/>
</dbReference>
<protein>
    <recommendedName>
        <fullName evidence="7">GAGA-binding transcriptional activator</fullName>
    </recommendedName>
</protein>
<reference evidence="9" key="3">
    <citation type="submission" date="2023-03" db="UniProtKB">
        <authorList>
            <consortium name="EnsemblPlants"/>
        </authorList>
    </citation>
    <scope>IDENTIFICATION</scope>
    <source>
        <strain evidence="9">cv. Chiifu-401-42</strain>
    </source>
</reference>
<dbReference type="eggNOG" id="ENOG502QSGE">
    <property type="taxonomic scope" value="Eukaryota"/>
</dbReference>
<keyword evidence="3 7" id="KW-0805">Transcription regulation</keyword>
<keyword evidence="6 7" id="KW-0539">Nucleus</keyword>
<evidence type="ECO:0000256" key="8">
    <source>
        <dbReference type="SAM" id="MobiDB-lite"/>
    </source>
</evidence>
<evidence type="ECO:0000313" key="10">
    <source>
        <dbReference type="Proteomes" id="UP000011750"/>
    </source>
</evidence>
<dbReference type="Gramene" id="Bra033959.1">
    <property type="protein sequence ID" value="Bra033959.1-P"/>
    <property type="gene ID" value="Bra033959"/>
</dbReference>
<dbReference type="HOGENOM" id="CLU_039119_2_0_1"/>
<evidence type="ECO:0000313" key="9">
    <source>
        <dbReference type="EnsemblPlants" id="Bra033959.1-P"/>
    </source>
</evidence>
<dbReference type="Proteomes" id="UP000011750">
    <property type="component" value="Chromosome A02"/>
</dbReference>
<comment type="similarity">
    <text evidence="2 7">Belongs to the BBR/BPC family.</text>
</comment>
<dbReference type="GO" id="GO:0009723">
    <property type="term" value="P:response to ethylene"/>
    <property type="evidence" value="ECO:0000318"/>
    <property type="project" value="GO_Central"/>
</dbReference>
<proteinExistence type="inferred from homology"/>
<evidence type="ECO:0000256" key="2">
    <source>
        <dbReference type="ARBA" id="ARBA00007911"/>
    </source>
</evidence>
<dbReference type="EnsemblPlants" id="Bra033959.1">
    <property type="protein sequence ID" value="Bra033959.1-P"/>
    <property type="gene ID" value="Bra033959"/>
</dbReference>
<keyword evidence="4 7" id="KW-0238">DNA-binding</keyword>
<dbReference type="PANTHER" id="PTHR31421:SF22">
    <property type="entry name" value="PROTEIN BASIC PENTACYSTEINE3"/>
    <property type="match status" value="1"/>
</dbReference>
<accession>M4EYR7</accession>
<dbReference type="SMART" id="SM01226">
    <property type="entry name" value="GAGA_bind"/>
    <property type="match status" value="1"/>
</dbReference>
<dbReference type="OMA" id="NRNWGYY"/>
<evidence type="ECO:0000256" key="7">
    <source>
        <dbReference type="RuleBase" id="RU367160"/>
    </source>
</evidence>
<reference evidence="9 10" key="1">
    <citation type="journal article" date="2011" name="Nat. Genet.">
        <title>The genome of the mesopolyploid crop species Brassica rapa.</title>
        <authorList>
            <consortium name="Brassica rapa Genome Sequencing Project Consortium"/>
            <person name="Wang X."/>
            <person name="Wang H."/>
            <person name="Wang J."/>
            <person name="Sun R."/>
            <person name="Wu J."/>
            <person name="Liu S."/>
            <person name="Bai Y."/>
            <person name="Mun J.H."/>
            <person name="Bancroft I."/>
            <person name="Cheng F."/>
            <person name="Huang S."/>
            <person name="Li X."/>
            <person name="Hua W."/>
            <person name="Wang J."/>
            <person name="Wang X."/>
            <person name="Freeling M."/>
            <person name="Pires J.C."/>
            <person name="Paterson A.H."/>
            <person name="Chalhoub B."/>
            <person name="Wang B."/>
            <person name="Hayward A."/>
            <person name="Sharpe A.G."/>
            <person name="Park B.S."/>
            <person name="Weisshaar B."/>
            <person name="Liu B."/>
            <person name="Li B."/>
            <person name="Liu B."/>
            <person name="Tong C."/>
            <person name="Song C."/>
            <person name="Duran C."/>
            <person name="Peng C."/>
            <person name="Geng C."/>
            <person name="Koh C."/>
            <person name="Lin C."/>
            <person name="Edwards D."/>
            <person name="Mu D."/>
            <person name="Shen D."/>
            <person name="Soumpourou E."/>
            <person name="Li F."/>
            <person name="Fraser F."/>
            <person name="Conant G."/>
            <person name="Lassalle G."/>
            <person name="King G.J."/>
            <person name="Bonnema G."/>
            <person name="Tang H."/>
            <person name="Wang H."/>
            <person name="Belcram H."/>
            <person name="Zhou H."/>
            <person name="Hirakawa H."/>
            <person name="Abe H."/>
            <person name="Guo H."/>
            <person name="Wang H."/>
            <person name="Jin H."/>
            <person name="Parkin I.A."/>
            <person name="Batley J."/>
            <person name="Kim J.S."/>
            <person name="Just J."/>
            <person name="Li J."/>
            <person name="Xu J."/>
            <person name="Deng J."/>
            <person name="Kim J.A."/>
            <person name="Li J."/>
            <person name="Yu J."/>
            <person name="Meng J."/>
            <person name="Wang J."/>
            <person name="Min J."/>
            <person name="Poulain J."/>
            <person name="Wang J."/>
            <person name="Hatakeyama K."/>
            <person name="Wu K."/>
            <person name="Wang L."/>
            <person name="Fang L."/>
            <person name="Trick M."/>
            <person name="Links M.G."/>
            <person name="Zhao M."/>
            <person name="Jin M."/>
            <person name="Ramchiary N."/>
            <person name="Drou N."/>
            <person name="Berkman P.J."/>
            <person name="Cai Q."/>
            <person name="Huang Q."/>
            <person name="Li R."/>
            <person name="Tabata S."/>
            <person name="Cheng S."/>
            <person name="Zhang S."/>
            <person name="Zhang S."/>
            <person name="Huang S."/>
            <person name="Sato S."/>
            <person name="Sun S."/>
            <person name="Kwon S.J."/>
            <person name="Choi S.R."/>
            <person name="Lee T.H."/>
            <person name="Fan W."/>
            <person name="Zhao X."/>
            <person name="Tan X."/>
            <person name="Xu X."/>
            <person name="Wang Y."/>
            <person name="Qiu Y."/>
            <person name="Yin Y."/>
            <person name="Li Y."/>
            <person name="Du Y."/>
            <person name="Liao Y."/>
            <person name="Lim Y."/>
            <person name="Narusaka Y."/>
            <person name="Wang Y."/>
            <person name="Wang Z."/>
            <person name="Li Z."/>
            <person name="Wang Z."/>
            <person name="Xiong Z."/>
            <person name="Zhang Z."/>
        </authorList>
    </citation>
    <scope>NUCLEOTIDE SEQUENCE [LARGE SCALE GENOMIC DNA]</scope>
    <source>
        <strain evidence="9 10">cv. Chiifu-401-42</strain>
    </source>
</reference>
<dbReference type="InParanoid" id="M4EYR7"/>
<dbReference type="InterPro" id="IPR010409">
    <property type="entry name" value="GAGA-bd_tscrpt_act"/>
</dbReference>
<evidence type="ECO:0000256" key="6">
    <source>
        <dbReference type="ARBA" id="ARBA00023242"/>
    </source>
</evidence>
<comment type="function">
    <text evidence="7">Transcriptional regulator that specifically binds to GA-rich elements (GAGA-repeats) present in regulatory sequences of genes involved in developmental processes.</text>
</comment>
<dbReference type="STRING" id="51351.M4EYR7"/>
<dbReference type="Pfam" id="PF06217">
    <property type="entry name" value="GAGA_bind"/>
    <property type="match status" value="1"/>
</dbReference>
<keyword evidence="10" id="KW-1185">Reference proteome</keyword>
<keyword evidence="5 7" id="KW-0804">Transcription</keyword>
<feature type="region of interest" description="Disordered" evidence="8">
    <location>
        <begin position="215"/>
        <end position="242"/>
    </location>
</feature>
<dbReference type="AlphaFoldDB" id="M4EYR7"/>
<evidence type="ECO:0000256" key="3">
    <source>
        <dbReference type="ARBA" id="ARBA00023015"/>
    </source>
</evidence>
<evidence type="ECO:0000256" key="1">
    <source>
        <dbReference type="ARBA" id="ARBA00004123"/>
    </source>
</evidence>
<dbReference type="GO" id="GO:0043565">
    <property type="term" value="F:sequence-specific DNA binding"/>
    <property type="evidence" value="ECO:0000318"/>
    <property type="project" value="GO_Central"/>
</dbReference>
<evidence type="ECO:0000256" key="5">
    <source>
        <dbReference type="ARBA" id="ARBA00023163"/>
    </source>
</evidence>
<sequence length="371" mass="41558">MRAETVQSSDAADCGVDKIAVAFDKRVVVFVVDLDPVVYGNAGAKVAARVPCLLRRDLPSREDGVQSFRCCFSHNNRKKKSKRSISPSSKFLIMDEDGLSNRNWGYYDQSQFRPSLGFQLIPSIVDRNDKQFLFPQNPNFITTNNGYCGGGSSSSNVMSFPRDYTASDAPFMSYSWLNQHRDSKFFNNLPNNPSNHHTLLDPRAQPMQLLQIPKPEAGEVDESLKRRQCGGGQRADPKAKKERKLRDNIVPRMQRERSPLRKSIEMVINGVTIDIGCLPVPVCSCTGLSQQCYRWGCGGWQSACCTTNVSMYPLPMNTKKRGARIAGRKMSQGAFKKVLEKLSADGFDFSSPIDLKSHWAKHGTNKFVTIR</sequence>
<organism evidence="9 10">
    <name type="scientific">Brassica campestris</name>
    <name type="common">Field mustard</name>
    <dbReference type="NCBI Taxonomy" id="3711"/>
    <lineage>
        <taxon>Eukaryota</taxon>
        <taxon>Viridiplantae</taxon>
        <taxon>Streptophyta</taxon>
        <taxon>Embryophyta</taxon>
        <taxon>Tracheophyta</taxon>
        <taxon>Spermatophyta</taxon>
        <taxon>Magnoliopsida</taxon>
        <taxon>eudicotyledons</taxon>
        <taxon>Gunneridae</taxon>
        <taxon>Pentapetalae</taxon>
        <taxon>rosids</taxon>
        <taxon>malvids</taxon>
        <taxon>Brassicales</taxon>
        <taxon>Brassicaceae</taxon>
        <taxon>Brassiceae</taxon>
        <taxon>Brassica</taxon>
    </lineage>
</organism>
<comment type="subcellular location">
    <subcellularLocation>
        <location evidence="1 7">Nucleus</location>
    </subcellularLocation>
</comment>
<evidence type="ECO:0000256" key="4">
    <source>
        <dbReference type="ARBA" id="ARBA00023125"/>
    </source>
</evidence>
<dbReference type="PANTHER" id="PTHR31421">
    <property type="entry name" value="PROTEIN BASIC PENTACYSTEINE3"/>
    <property type="match status" value="1"/>
</dbReference>